<dbReference type="PRINTS" id="PR00420">
    <property type="entry name" value="RNGMNOXGNASE"/>
</dbReference>
<dbReference type="GO" id="GO:0004497">
    <property type="term" value="F:monooxygenase activity"/>
    <property type="evidence" value="ECO:0007669"/>
    <property type="project" value="UniProtKB-KW"/>
</dbReference>
<keyword evidence="3" id="KW-0274">FAD</keyword>
<gene>
    <name evidence="5" type="ORF">ACIPEN_01030</name>
</gene>
<keyword evidence="2" id="KW-0285">Flavoprotein</keyword>
<organism evidence="5 6">
    <name type="scientific">Herbaspirillum chlorophenolicum</name>
    <dbReference type="NCBI Taxonomy" id="211589"/>
    <lineage>
        <taxon>Bacteria</taxon>
        <taxon>Pseudomonadati</taxon>
        <taxon>Pseudomonadota</taxon>
        <taxon>Betaproteobacteria</taxon>
        <taxon>Burkholderiales</taxon>
        <taxon>Oxalobacteraceae</taxon>
        <taxon>Herbaspirillum</taxon>
    </lineage>
</organism>
<dbReference type="InterPro" id="IPR036188">
    <property type="entry name" value="FAD/NAD-bd_sf"/>
</dbReference>
<dbReference type="EMBL" id="JBIUZV010000001">
    <property type="protein sequence ID" value="MFJ3044386.1"/>
    <property type="molecule type" value="Genomic_DNA"/>
</dbReference>
<dbReference type="Proteomes" id="UP001617427">
    <property type="component" value="Unassembled WGS sequence"/>
</dbReference>
<dbReference type="RefSeq" id="WP_402698003.1">
    <property type="nucleotide sequence ID" value="NZ_JBIUZV010000001.1"/>
</dbReference>
<dbReference type="Gene3D" id="3.30.9.10">
    <property type="entry name" value="D-Amino Acid Oxidase, subunit A, domain 2"/>
    <property type="match status" value="1"/>
</dbReference>
<accession>A0ABW8ESF8</accession>
<dbReference type="InterPro" id="IPR002938">
    <property type="entry name" value="FAD-bd"/>
</dbReference>
<dbReference type="Gene3D" id="3.50.50.60">
    <property type="entry name" value="FAD/NAD(P)-binding domain"/>
    <property type="match status" value="1"/>
</dbReference>
<evidence type="ECO:0000256" key="3">
    <source>
        <dbReference type="ARBA" id="ARBA00022827"/>
    </source>
</evidence>
<evidence type="ECO:0000256" key="1">
    <source>
        <dbReference type="ARBA" id="ARBA00001974"/>
    </source>
</evidence>
<dbReference type="InterPro" id="IPR050641">
    <property type="entry name" value="RIFMO-like"/>
</dbReference>
<dbReference type="Pfam" id="PF21274">
    <property type="entry name" value="Rng_hyd_C"/>
    <property type="match status" value="1"/>
</dbReference>
<keyword evidence="5" id="KW-0503">Monooxygenase</keyword>
<sequence>MRTDATQRVLIVGAGPTGLALAIELGHRGIACLLIERNERVGHAPRAKTTNVRTREHLRRWGIADTLRAASPLGMNYPSNVVFCTRLAGPEIARHENAMYCAPGRNPLYSEHAQWIPQYTVEQVLKQHAESLPGVRLKFRSELLGLQQDGHKVHAFVRDGANHEEYVVEADFVVGADGARSLVRELIGTRMEGRYGLSKNYNIVFRAPGLEAAHRHGPAIMYWQINRDVPSVIGPMDQGDTWFFMPTQVAAGQRLADIDVPALIAKSTGISMPYQILSSDEWVASRLLGDRYRQQRVFLAGDACHLHPPFGGYGMNMGMADSVDLGWKLAAVLQGWGGEALLDSYEAERRPVHQWVLDEAEANHATLGNQLLDDAIEDTGAAGIAIRREIGARIDATKMREFATLGVVLGYRYDDSPIVVPDGSPTPHNDFINYVPSSRPGALAAHAWLHDGSSLYDHFGWGFTLLAGPDASETDIAAAREDAMAHGMALEVIRPREGGIASLYPARLTLIRPDQHVAWRGDAWPGRALLKRVTGHAMAAHS</sequence>
<dbReference type="PANTHER" id="PTHR43004:SF19">
    <property type="entry name" value="BINDING MONOOXYGENASE, PUTATIVE (JCVI)-RELATED"/>
    <property type="match status" value="1"/>
</dbReference>
<reference evidence="5 6" key="1">
    <citation type="submission" date="2024-10" db="EMBL/GenBank/DDBJ databases">
        <title>The Natural Products Discovery Center: Release of the First 8490 Sequenced Strains for Exploring Actinobacteria Biosynthetic Diversity.</title>
        <authorList>
            <person name="Kalkreuter E."/>
            <person name="Kautsar S.A."/>
            <person name="Yang D."/>
            <person name="Bader C.D."/>
            <person name="Teijaro C.N."/>
            <person name="Fluegel L."/>
            <person name="Davis C.M."/>
            <person name="Simpson J.R."/>
            <person name="Lauterbach L."/>
            <person name="Steele A.D."/>
            <person name="Gui C."/>
            <person name="Meng S."/>
            <person name="Li G."/>
            <person name="Viehrig K."/>
            <person name="Ye F."/>
            <person name="Su P."/>
            <person name="Kiefer A.F."/>
            <person name="Nichols A."/>
            <person name="Cepeda A.J."/>
            <person name="Yan W."/>
            <person name="Fan B."/>
            <person name="Jiang Y."/>
            <person name="Adhikari A."/>
            <person name="Zheng C.-J."/>
            <person name="Schuster L."/>
            <person name="Cowan T.M."/>
            <person name="Smanski M.J."/>
            <person name="Chevrette M.G."/>
            <person name="De Carvalho L.P.S."/>
            <person name="Shen B."/>
        </authorList>
    </citation>
    <scope>NUCLEOTIDE SEQUENCE [LARGE SCALE GENOMIC DNA]</scope>
    <source>
        <strain evidence="5 6">NPDC087045</strain>
    </source>
</reference>
<evidence type="ECO:0000313" key="6">
    <source>
        <dbReference type="Proteomes" id="UP001617427"/>
    </source>
</evidence>
<keyword evidence="5" id="KW-0560">Oxidoreductase</keyword>
<comment type="cofactor">
    <cofactor evidence="1">
        <name>FAD</name>
        <dbReference type="ChEBI" id="CHEBI:57692"/>
    </cofactor>
</comment>
<evidence type="ECO:0000256" key="2">
    <source>
        <dbReference type="ARBA" id="ARBA00022630"/>
    </source>
</evidence>
<dbReference type="PANTHER" id="PTHR43004">
    <property type="entry name" value="TRK SYSTEM POTASSIUM UPTAKE PROTEIN"/>
    <property type="match status" value="1"/>
</dbReference>
<feature type="domain" description="FAD-binding" evidence="4">
    <location>
        <begin position="8"/>
        <end position="359"/>
    </location>
</feature>
<dbReference type="SUPFAM" id="SSF51905">
    <property type="entry name" value="FAD/NAD(P)-binding domain"/>
    <property type="match status" value="1"/>
</dbReference>
<dbReference type="Pfam" id="PF01494">
    <property type="entry name" value="FAD_binding_3"/>
    <property type="match status" value="1"/>
</dbReference>
<evidence type="ECO:0000259" key="4">
    <source>
        <dbReference type="Pfam" id="PF01494"/>
    </source>
</evidence>
<name>A0ABW8ESF8_9BURK</name>
<protein>
    <submittedName>
        <fullName evidence="5">FAD-dependent monooxygenase</fullName>
    </submittedName>
</protein>
<comment type="caution">
    <text evidence="5">The sequence shown here is derived from an EMBL/GenBank/DDBJ whole genome shotgun (WGS) entry which is preliminary data.</text>
</comment>
<dbReference type="Gene3D" id="3.40.30.120">
    <property type="match status" value="1"/>
</dbReference>
<proteinExistence type="predicted"/>
<keyword evidence="6" id="KW-1185">Reference proteome</keyword>
<evidence type="ECO:0000313" key="5">
    <source>
        <dbReference type="EMBL" id="MFJ3044386.1"/>
    </source>
</evidence>
<dbReference type="NCBIfam" id="NF004780">
    <property type="entry name" value="PRK06126.1"/>
    <property type="match status" value="1"/>
</dbReference>